<geneLocation type="plasmid" evidence="2">
    <name>pAsa4b</name>
</geneLocation>
<keyword evidence="2" id="KW-0614">Plasmid</keyword>
<dbReference type="RefSeq" id="WP_073545163.1">
    <property type="nucleotide sequence ID" value="NZ_JBANEX010000124.1"/>
</dbReference>
<dbReference type="InterPro" id="IPR017482">
    <property type="entry name" value="Lambda-type_endonuclease"/>
</dbReference>
<dbReference type="AlphaFoldDB" id="A0A189PGA6"/>
<dbReference type="NCBIfam" id="TIGR03033">
    <property type="entry name" value="phage_rel_nuc"/>
    <property type="match status" value="1"/>
</dbReference>
<dbReference type="Gene3D" id="3.90.320.10">
    <property type="match status" value="1"/>
</dbReference>
<dbReference type="GO" id="GO:0004519">
    <property type="term" value="F:endonuclease activity"/>
    <property type="evidence" value="ECO:0007669"/>
    <property type="project" value="UniProtKB-KW"/>
</dbReference>
<dbReference type="InterPro" id="IPR051703">
    <property type="entry name" value="NF-kappa-B_Signaling_Reg"/>
</dbReference>
<dbReference type="SUPFAM" id="SSF52980">
    <property type="entry name" value="Restriction endonuclease-like"/>
    <property type="match status" value="1"/>
</dbReference>
<keyword evidence="2" id="KW-0255">Endonuclease</keyword>
<name>A0A189PGA6_AERSS</name>
<feature type="domain" description="YqaJ viral recombinase" evidence="1">
    <location>
        <begin position="12"/>
        <end position="148"/>
    </location>
</feature>
<dbReference type="EMBL" id="KT033469">
    <property type="protein sequence ID" value="ALL42207.1"/>
    <property type="molecule type" value="Genomic_DNA"/>
</dbReference>
<evidence type="ECO:0000313" key="2">
    <source>
        <dbReference type="EMBL" id="ALL42207.1"/>
    </source>
</evidence>
<dbReference type="InterPro" id="IPR011335">
    <property type="entry name" value="Restrct_endonuc-II-like"/>
</dbReference>
<evidence type="ECO:0000259" key="1">
    <source>
        <dbReference type="Pfam" id="PF09588"/>
    </source>
</evidence>
<sequence>MKIVNLSQREEDWLAWRRRGITATDAAILLNRSPYKTRWRLWAEKTGYAREVDLSLNPLVRRGVENEDLARQAFENKHDDMLLPVCVESEQYPLIRASLDGLRDCGEPVELKCPSASVWQEVCLEKANSNAYRLYYPQVQHQLLATGAKQGWLVFYFEGQILEFPVLRDEAMIQDILAEAQRFWQQVVDKKEPEKDPEKDLFIPQGKEVNAWIAAAEEYRLYDAEAQELKQRLVELQERQKPHLDTMKALMGQYFHADYCGVMVTRYNAAGRVDYKKLLADKAAGVKPEDIDQYRENSSERCRVTVTGSVKPRYIVDDGVLAPLQNLSEEVTSSWW</sequence>
<proteinExistence type="predicted"/>
<keyword evidence="2" id="KW-0540">Nuclease</keyword>
<dbReference type="Pfam" id="PF09588">
    <property type="entry name" value="YqaJ"/>
    <property type="match status" value="1"/>
</dbReference>
<dbReference type="InterPro" id="IPR011604">
    <property type="entry name" value="PDDEXK-like_dom_sf"/>
</dbReference>
<dbReference type="InterPro" id="IPR019080">
    <property type="entry name" value="YqaJ_viral_recombinase"/>
</dbReference>
<dbReference type="PANTHER" id="PTHR46609">
    <property type="entry name" value="EXONUCLEASE, PHAGE-TYPE/RECB, C-TERMINAL DOMAIN-CONTAINING PROTEIN"/>
    <property type="match status" value="1"/>
</dbReference>
<reference evidence="2" key="1">
    <citation type="submission" date="2015-06" db="EMBL/GenBank/DDBJ databases">
        <title>Antimicrobial resistance-carrying plasmid pAsa4 variants found in Aeromonas salmonicida subsp. salmonicida: general architecture, construction blocks and gene elimination.</title>
        <authorList>
            <person name="Tanaka K.H."/>
            <person name="Vincent A.T."/>
            <person name="Trudel M.V."/>
            <person name="Paquet V.E."/>
            <person name="Frenette M."/>
            <person name="Charette S.J."/>
        </authorList>
    </citation>
    <scope>NUCLEOTIDE SEQUENCE</scope>
    <source>
        <strain evidence="2">01-B522</strain>
        <plasmid evidence="2">pAsa4b</plasmid>
    </source>
</reference>
<keyword evidence="2" id="KW-0378">Hydrolase</keyword>
<dbReference type="CDD" id="cd22343">
    <property type="entry name" value="PDDEXK_lambda_exonuclease-like"/>
    <property type="match status" value="1"/>
</dbReference>
<accession>A0A189PGA6</accession>
<organism evidence="2">
    <name type="scientific">Aeromonas salmonicida subsp. salmonicida</name>
    <dbReference type="NCBI Taxonomy" id="29491"/>
    <lineage>
        <taxon>Bacteria</taxon>
        <taxon>Pseudomonadati</taxon>
        <taxon>Pseudomonadota</taxon>
        <taxon>Gammaproteobacteria</taxon>
        <taxon>Aeromonadales</taxon>
        <taxon>Aeromonadaceae</taxon>
        <taxon>Aeromonas</taxon>
    </lineage>
</organism>
<dbReference type="PANTHER" id="PTHR46609:SF6">
    <property type="entry name" value="EXONUCLEASE, PHAGE-TYPE_RECB, C-TERMINAL DOMAIN-CONTAINING PROTEIN-RELATED"/>
    <property type="match status" value="1"/>
</dbReference>
<protein>
    <submittedName>
        <fullName evidence="2">Phage endonuclease</fullName>
    </submittedName>
</protein>